<evidence type="ECO:0000313" key="2">
    <source>
        <dbReference type="Proteomes" id="UP000499080"/>
    </source>
</evidence>
<evidence type="ECO:0000313" key="1">
    <source>
        <dbReference type="EMBL" id="GBM11463.1"/>
    </source>
</evidence>
<gene>
    <name evidence="1" type="ORF">AVEN_240613_1</name>
</gene>
<name>A0A4Y2D439_ARAVE</name>
<proteinExistence type="predicted"/>
<protein>
    <submittedName>
        <fullName evidence="1">Uncharacterized protein</fullName>
    </submittedName>
</protein>
<dbReference type="Proteomes" id="UP000499080">
    <property type="component" value="Unassembled WGS sequence"/>
</dbReference>
<accession>A0A4Y2D439</accession>
<dbReference type="EMBL" id="BGPR01000300">
    <property type="protein sequence ID" value="GBM11463.1"/>
    <property type="molecule type" value="Genomic_DNA"/>
</dbReference>
<organism evidence="1 2">
    <name type="scientific">Araneus ventricosus</name>
    <name type="common">Orbweaver spider</name>
    <name type="synonym">Epeira ventricosa</name>
    <dbReference type="NCBI Taxonomy" id="182803"/>
    <lineage>
        <taxon>Eukaryota</taxon>
        <taxon>Metazoa</taxon>
        <taxon>Ecdysozoa</taxon>
        <taxon>Arthropoda</taxon>
        <taxon>Chelicerata</taxon>
        <taxon>Arachnida</taxon>
        <taxon>Araneae</taxon>
        <taxon>Araneomorphae</taxon>
        <taxon>Entelegynae</taxon>
        <taxon>Araneoidea</taxon>
        <taxon>Araneidae</taxon>
        <taxon>Araneus</taxon>
    </lineage>
</organism>
<sequence>MVVEAFVSLVNQSIETAIEEIRLQVAEPLNDDFLNFSIGSQMATCQVLLQRSEEMKNHLVRDLGCRKGVPMPLSWTCLTVLHTCFP</sequence>
<comment type="caution">
    <text evidence="1">The sequence shown here is derived from an EMBL/GenBank/DDBJ whole genome shotgun (WGS) entry which is preliminary data.</text>
</comment>
<reference evidence="1 2" key="1">
    <citation type="journal article" date="2019" name="Sci. Rep.">
        <title>Orb-weaving spider Araneus ventricosus genome elucidates the spidroin gene catalogue.</title>
        <authorList>
            <person name="Kono N."/>
            <person name="Nakamura H."/>
            <person name="Ohtoshi R."/>
            <person name="Moran D.A.P."/>
            <person name="Shinohara A."/>
            <person name="Yoshida Y."/>
            <person name="Fujiwara M."/>
            <person name="Mori M."/>
            <person name="Tomita M."/>
            <person name="Arakawa K."/>
        </authorList>
    </citation>
    <scope>NUCLEOTIDE SEQUENCE [LARGE SCALE GENOMIC DNA]</scope>
</reference>
<keyword evidence="2" id="KW-1185">Reference proteome</keyword>
<dbReference type="AlphaFoldDB" id="A0A4Y2D439"/>